<feature type="region of interest" description="Disordered" evidence="9">
    <location>
        <begin position="97"/>
        <end position="163"/>
    </location>
</feature>
<dbReference type="AlphaFoldDB" id="A0A8C8SCY9"/>
<sequence length="281" mass="32723">MDCFYPCFSPSYWGRCNCCWFCSISLPCHLLSPERCRNFSLTMTLVRLLLLSLTLSSVCVNLGQSSPEANESGDRSHFDDILQRAESIILRSILKKAEEEEETNKEPSAPLPLWFSKRQHPGKRIPSDLEKRQHPGKREDEEEVFYGETQKRQHPGKREEDDDLDSYMELQKRQHPGRRSLWDQYNDIPSTQLAYLNELAKRQHPGKRYLIYNKRQHPGKRYIGSESPDHDAPCDAQDSFNCSKGSLLLELLDNVNRGRVEEKRQHPGRRFVWESEVGAEE</sequence>
<dbReference type="GO" id="GO:0001692">
    <property type="term" value="P:histamine metabolic process"/>
    <property type="evidence" value="ECO:0007669"/>
    <property type="project" value="TreeGrafter"/>
</dbReference>
<feature type="compositionally biased region" description="Basic and acidic residues" evidence="9">
    <location>
        <begin position="125"/>
        <end position="139"/>
    </location>
</feature>
<dbReference type="GO" id="GO:0009755">
    <property type="term" value="P:hormone-mediated signaling pathway"/>
    <property type="evidence" value="ECO:0007669"/>
    <property type="project" value="InterPro"/>
</dbReference>
<reference evidence="10" key="2">
    <citation type="submission" date="2025-09" db="UniProtKB">
        <authorList>
            <consortium name="Ensembl"/>
        </authorList>
    </citation>
    <scope>IDENTIFICATION</scope>
</reference>
<evidence type="ECO:0000256" key="2">
    <source>
        <dbReference type="ARBA" id="ARBA00010437"/>
    </source>
</evidence>
<dbReference type="InterPro" id="IPR008857">
    <property type="entry name" value="TRH"/>
</dbReference>
<name>A0A8C8SCY9_9SAUR</name>
<keyword evidence="8" id="KW-0027">Amidation</keyword>
<comment type="subcellular location">
    <subcellularLocation>
        <location evidence="1">Secreted</location>
    </subcellularLocation>
</comment>
<dbReference type="GO" id="GO:0014054">
    <property type="term" value="P:positive regulation of gamma-aminobutyric acid secretion"/>
    <property type="evidence" value="ECO:0007669"/>
    <property type="project" value="TreeGrafter"/>
</dbReference>
<dbReference type="Ensembl" id="ENSPCET00000018460.1">
    <property type="protein sequence ID" value="ENSPCEP00000017846.1"/>
    <property type="gene ID" value="ENSPCEG00000013975.1"/>
</dbReference>
<dbReference type="Pfam" id="PF05438">
    <property type="entry name" value="TRH"/>
    <property type="match status" value="1"/>
</dbReference>
<dbReference type="PANTHER" id="PTHR17530:SF2">
    <property type="entry name" value="PRO-THYROTROPIN-RELEASING HORMONE"/>
    <property type="match status" value="1"/>
</dbReference>
<dbReference type="Proteomes" id="UP000694393">
    <property type="component" value="Unplaced"/>
</dbReference>
<evidence type="ECO:0000256" key="9">
    <source>
        <dbReference type="SAM" id="MobiDB-lite"/>
    </source>
</evidence>
<evidence type="ECO:0000256" key="7">
    <source>
        <dbReference type="ARBA" id="ARBA00022737"/>
    </source>
</evidence>
<evidence type="ECO:0000313" key="10">
    <source>
        <dbReference type="Ensembl" id="ENSPCEP00000017846.1"/>
    </source>
</evidence>
<evidence type="ECO:0000256" key="8">
    <source>
        <dbReference type="ARBA" id="ARBA00022815"/>
    </source>
</evidence>
<keyword evidence="5" id="KW-0372">Hormone</keyword>
<keyword evidence="6" id="KW-0732">Signal</keyword>
<dbReference type="GO" id="GO:0005576">
    <property type="term" value="C:extracellular region"/>
    <property type="evidence" value="ECO:0007669"/>
    <property type="project" value="UniProtKB-SubCell"/>
</dbReference>
<proteinExistence type="inferred from homology"/>
<accession>A0A8C8SCY9</accession>
<dbReference type="PANTHER" id="PTHR17530">
    <property type="entry name" value="PRO-THYROTROPIN-RELEASING HORMONE"/>
    <property type="match status" value="1"/>
</dbReference>
<evidence type="ECO:0000256" key="5">
    <source>
        <dbReference type="ARBA" id="ARBA00022702"/>
    </source>
</evidence>
<dbReference type="GO" id="GO:0030141">
    <property type="term" value="C:secretory granule"/>
    <property type="evidence" value="ECO:0007669"/>
    <property type="project" value="TreeGrafter"/>
</dbReference>
<keyword evidence="11" id="KW-1185">Reference proteome</keyword>
<comment type="similarity">
    <text evidence="2">Belongs to the TRH family.</text>
</comment>
<dbReference type="GO" id="GO:0042755">
    <property type="term" value="P:eating behavior"/>
    <property type="evidence" value="ECO:0007669"/>
    <property type="project" value="TreeGrafter"/>
</dbReference>
<organism evidence="10 11">
    <name type="scientific">Pelusios castaneus</name>
    <name type="common">West African mud turtle</name>
    <dbReference type="NCBI Taxonomy" id="367368"/>
    <lineage>
        <taxon>Eukaryota</taxon>
        <taxon>Metazoa</taxon>
        <taxon>Chordata</taxon>
        <taxon>Craniata</taxon>
        <taxon>Vertebrata</taxon>
        <taxon>Euteleostomi</taxon>
        <taxon>Archelosauria</taxon>
        <taxon>Testudinata</taxon>
        <taxon>Testudines</taxon>
        <taxon>Pleurodira</taxon>
        <taxon>Pelomedusidae</taxon>
        <taxon>Pelusios</taxon>
    </lineage>
</organism>
<protein>
    <submittedName>
        <fullName evidence="10">Thyrotropin releasing hormone</fullName>
    </submittedName>
</protein>
<keyword evidence="3" id="KW-0964">Secreted</keyword>
<dbReference type="GO" id="GO:0008437">
    <property type="term" value="F:thyrotropin-releasing hormone activity"/>
    <property type="evidence" value="ECO:0007669"/>
    <property type="project" value="InterPro"/>
</dbReference>
<dbReference type="GO" id="GO:0014050">
    <property type="term" value="P:negative regulation of glutamate secretion"/>
    <property type="evidence" value="ECO:0007669"/>
    <property type="project" value="TreeGrafter"/>
</dbReference>
<keyword evidence="4" id="KW-0165">Cleavage on pair of basic residues</keyword>
<evidence type="ECO:0000256" key="6">
    <source>
        <dbReference type="ARBA" id="ARBA00022729"/>
    </source>
</evidence>
<evidence type="ECO:0000313" key="11">
    <source>
        <dbReference type="Proteomes" id="UP000694393"/>
    </source>
</evidence>
<evidence type="ECO:0000256" key="1">
    <source>
        <dbReference type="ARBA" id="ARBA00004613"/>
    </source>
</evidence>
<reference evidence="10" key="1">
    <citation type="submission" date="2025-08" db="UniProtKB">
        <authorList>
            <consortium name="Ensembl"/>
        </authorList>
    </citation>
    <scope>IDENTIFICATION</scope>
</reference>
<evidence type="ECO:0000256" key="3">
    <source>
        <dbReference type="ARBA" id="ARBA00022525"/>
    </source>
</evidence>
<keyword evidence="7" id="KW-0677">Repeat</keyword>
<evidence type="ECO:0000256" key="4">
    <source>
        <dbReference type="ARBA" id="ARBA00022685"/>
    </source>
</evidence>
<dbReference type="GO" id="GO:0032024">
    <property type="term" value="P:positive regulation of insulin secretion"/>
    <property type="evidence" value="ECO:0007669"/>
    <property type="project" value="TreeGrafter"/>
</dbReference>
<dbReference type="PIRSF" id="PIRSF001795">
    <property type="entry name" value="TRH"/>
    <property type="match status" value="1"/>
</dbReference>